<protein>
    <recommendedName>
        <fullName evidence="1">Putative auto-transporter adhesin head GIN domain-containing protein</fullName>
    </recommendedName>
</protein>
<evidence type="ECO:0000313" key="2">
    <source>
        <dbReference type="EMBL" id="GAO30530.1"/>
    </source>
</evidence>
<dbReference type="Proteomes" id="UP000032900">
    <property type="component" value="Unassembled WGS sequence"/>
</dbReference>
<organism evidence="2 3">
    <name type="scientific">Geofilum rubicundum JCM 15548</name>
    <dbReference type="NCBI Taxonomy" id="1236989"/>
    <lineage>
        <taxon>Bacteria</taxon>
        <taxon>Pseudomonadati</taxon>
        <taxon>Bacteroidota</taxon>
        <taxon>Bacteroidia</taxon>
        <taxon>Marinilabiliales</taxon>
        <taxon>Marinilabiliaceae</taxon>
        <taxon>Geofilum</taxon>
    </lineage>
</organism>
<keyword evidence="3" id="KW-1185">Reference proteome</keyword>
<reference evidence="2 3" key="1">
    <citation type="journal article" date="2015" name="Microbes Environ.">
        <title>Distribution and evolution of nitrogen fixation genes in the phylum bacteroidetes.</title>
        <authorList>
            <person name="Inoue J."/>
            <person name="Oshima K."/>
            <person name="Suda W."/>
            <person name="Sakamoto M."/>
            <person name="Iino T."/>
            <person name="Noda S."/>
            <person name="Hongoh Y."/>
            <person name="Hattori M."/>
            <person name="Ohkuma M."/>
        </authorList>
    </citation>
    <scope>NUCLEOTIDE SEQUENCE [LARGE SCALE GENOMIC DNA]</scope>
    <source>
        <strain evidence="2">JCM 15548</strain>
    </source>
</reference>
<gene>
    <name evidence="2" type="ORF">JCM15548_12812</name>
</gene>
<dbReference type="InterPro" id="IPR021255">
    <property type="entry name" value="DUF2807"/>
</dbReference>
<accession>A0A0E9M082</accession>
<dbReference type="Gene3D" id="2.160.20.120">
    <property type="match status" value="1"/>
</dbReference>
<feature type="domain" description="Putative auto-transporter adhesin head GIN" evidence="1">
    <location>
        <begin position="19"/>
        <end position="158"/>
    </location>
</feature>
<name>A0A0E9M082_9BACT</name>
<proteinExistence type="predicted"/>
<evidence type="ECO:0000259" key="1">
    <source>
        <dbReference type="Pfam" id="PF10988"/>
    </source>
</evidence>
<dbReference type="EMBL" id="BAZW01000025">
    <property type="protein sequence ID" value="GAO30530.1"/>
    <property type="molecule type" value="Genomic_DNA"/>
</dbReference>
<dbReference type="Pfam" id="PF10988">
    <property type="entry name" value="DUF2807"/>
    <property type="match status" value="1"/>
</dbReference>
<evidence type="ECO:0000313" key="3">
    <source>
        <dbReference type="Proteomes" id="UP000032900"/>
    </source>
</evidence>
<comment type="caution">
    <text evidence="2">The sequence shown here is derived from an EMBL/GenBank/DDBJ whole genome shotgun (WGS) entry which is preliminary data.</text>
</comment>
<sequence>MEVIGDGNSVSPVRRNLDAFSEIEFYDAFELEIRPSAQQQVFVQADSNLLRYITTEVNDDRLTIQRLSNYDLFPRKPIRVLVHTPDISTVDVYGNGIVTIDSLNAASMELNIYSRATVGLNGLEVETMSILSNSGGSIYLDGLFENLLFRQAGSGHAELRGRAGTAQIIQEGSGVVDAQPFLTDSVSVRLFGSGLIYFLSGEFSSVSIDGKGRVYFSGTDPKHTHIEGGGSIFRN</sequence>
<dbReference type="AlphaFoldDB" id="A0A0E9M082"/>
<dbReference type="STRING" id="1236989.JCM15548_12812"/>